<feature type="non-terminal residue" evidence="1">
    <location>
        <position position="1"/>
    </location>
</feature>
<protein>
    <submittedName>
        <fullName evidence="1">Uncharacterized protein</fullName>
    </submittedName>
</protein>
<proteinExistence type="predicted"/>
<dbReference type="AlphaFoldDB" id="A0A0F9LU72"/>
<comment type="caution">
    <text evidence="1">The sequence shown here is derived from an EMBL/GenBank/DDBJ whole genome shotgun (WGS) entry which is preliminary data.</text>
</comment>
<reference evidence="1" key="1">
    <citation type="journal article" date="2015" name="Nature">
        <title>Complex archaea that bridge the gap between prokaryotes and eukaryotes.</title>
        <authorList>
            <person name="Spang A."/>
            <person name="Saw J.H."/>
            <person name="Jorgensen S.L."/>
            <person name="Zaremba-Niedzwiedzka K."/>
            <person name="Martijn J."/>
            <person name="Lind A.E."/>
            <person name="van Eijk R."/>
            <person name="Schleper C."/>
            <person name="Guy L."/>
            <person name="Ettema T.J."/>
        </authorList>
    </citation>
    <scope>NUCLEOTIDE SEQUENCE</scope>
</reference>
<organism evidence="1">
    <name type="scientific">marine sediment metagenome</name>
    <dbReference type="NCBI Taxonomy" id="412755"/>
    <lineage>
        <taxon>unclassified sequences</taxon>
        <taxon>metagenomes</taxon>
        <taxon>ecological metagenomes</taxon>
    </lineage>
</organism>
<gene>
    <name evidence="1" type="ORF">LCGC14_1155450</name>
</gene>
<dbReference type="EMBL" id="LAZR01005589">
    <property type="protein sequence ID" value="KKM98699.1"/>
    <property type="molecule type" value="Genomic_DNA"/>
</dbReference>
<accession>A0A0F9LU72</accession>
<evidence type="ECO:0000313" key="1">
    <source>
        <dbReference type="EMBL" id="KKM98699.1"/>
    </source>
</evidence>
<sequence>EFKEGIPVGIKCPRVECGHFISQEKVMEMERGD</sequence>
<name>A0A0F9LU72_9ZZZZ</name>